<evidence type="ECO:0000313" key="2">
    <source>
        <dbReference type="Proteomes" id="UP000002497"/>
    </source>
</evidence>
<dbReference type="HOGENOM" id="CLU_2483203_0_0_1"/>
<accession>E9CS63</accession>
<protein>
    <submittedName>
        <fullName evidence="1">Uncharacterized protein</fullName>
    </submittedName>
</protein>
<reference evidence="2" key="2">
    <citation type="submission" date="2010-03" db="EMBL/GenBank/DDBJ databases">
        <title>The genome sequence of Coccidioides posadasii strain Silveira.</title>
        <authorList>
            <consortium name="The Broad Institute Genome Sequencing Center for Infectious Disease"/>
            <person name="Neafsey D."/>
            <person name="Orbach M."/>
            <person name="Henn M.R."/>
            <person name="Cole G.T."/>
            <person name="Galgiani J."/>
            <person name="Gardner M.J."/>
            <person name="Kirkland T.N."/>
            <person name="Taylor J.W."/>
            <person name="Young S.K."/>
            <person name="Zeng Q."/>
            <person name="Koehrsen M."/>
            <person name="Alvarado L."/>
            <person name="Berlin A."/>
            <person name="Borenstein D."/>
            <person name="Chapman S.B."/>
            <person name="Chen Z."/>
            <person name="Engels R."/>
            <person name="Freedman E."/>
            <person name="Gellesch M."/>
            <person name="Goldberg J."/>
            <person name="Griggs A."/>
            <person name="Gujja S."/>
            <person name="Heilman E."/>
            <person name="Heiman D."/>
            <person name="Howarth C."/>
            <person name="Jen D."/>
            <person name="Larson L."/>
            <person name="Mehta T."/>
            <person name="Neiman D."/>
            <person name="Park D."/>
            <person name="Pearson M."/>
            <person name="Richards J."/>
            <person name="Roberts A."/>
            <person name="Saif S."/>
            <person name="Shea T."/>
            <person name="Shenoy N."/>
            <person name="Sisk P."/>
            <person name="Stolte C."/>
            <person name="Sykes S."/>
            <person name="Walk T."/>
            <person name="White J."/>
            <person name="Yandava C."/>
            <person name="Haas B."/>
            <person name="Nusbaum C."/>
            <person name="Birren B."/>
        </authorList>
    </citation>
    <scope>NUCLEOTIDE SEQUENCE [LARGE SCALE GENOMIC DNA]</scope>
    <source>
        <strain evidence="2">RMSCC 757 / Silveira</strain>
    </source>
</reference>
<evidence type="ECO:0000313" key="1">
    <source>
        <dbReference type="EMBL" id="EFW23384.1"/>
    </source>
</evidence>
<reference evidence="2" key="1">
    <citation type="journal article" date="2010" name="Genome Res.">
        <title>Population genomic sequencing of Coccidioides fungi reveals recent hybridization and transposon control.</title>
        <authorList>
            <person name="Neafsey D.E."/>
            <person name="Barker B.M."/>
            <person name="Sharpton T.J."/>
            <person name="Stajich J.E."/>
            <person name="Park D.J."/>
            <person name="Whiston E."/>
            <person name="Hung C.-Y."/>
            <person name="McMahan C."/>
            <person name="White J."/>
            <person name="Sykes S."/>
            <person name="Heiman D."/>
            <person name="Young S."/>
            <person name="Zeng Q."/>
            <person name="Abouelleil A."/>
            <person name="Aftuck L."/>
            <person name="Bessette D."/>
            <person name="Brown A."/>
            <person name="FitzGerald M."/>
            <person name="Lui A."/>
            <person name="Macdonald J.P."/>
            <person name="Priest M."/>
            <person name="Orbach M.J."/>
            <person name="Galgiani J.N."/>
            <person name="Kirkland T.N."/>
            <person name="Cole G.T."/>
            <person name="Birren B.W."/>
            <person name="Henn M.R."/>
            <person name="Taylor J.W."/>
            <person name="Rounsley S.D."/>
        </authorList>
    </citation>
    <scope>NUCLEOTIDE SEQUENCE [LARGE SCALE GENOMIC DNA]</scope>
    <source>
        <strain evidence="2">RMSCC 757 / Silveira</strain>
    </source>
</reference>
<organism evidence="2">
    <name type="scientific">Coccidioides posadasii (strain RMSCC 757 / Silveira)</name>
    <name type="common">Valley fever fungus</name>
    <dbReference type="NCBI Taxonomy" id="443226"/>
    <lineage>
        <taxon>Eukaryota</taxon>
        <taxon>Fungi</taxon>
        <taxon>Dikarya</taxon>
        <taxon>Ascomycota</taxon>
        <taxon>Pezizomycotina</taxon>
        <taxon>Eurotiomycetes</taxon>
        <taxon>Eurotiomycetidae</taxon>
        <taxon>Onygenales</taxon>
        <taxon>Onygenaceae</taxon>
        <taxon>Coccidioides</taxon>
    </lineage>
</organism>
<gene>
    <name evidence="1" type="ORF">CPSG_01283</name>
</gene>
<dbReference type="VEuPathDB" id="FungiDB:CPSG_01283"/>
<dbReference type="Proteomes" id="UP000002497">
    <property type="component" value="Unassembled WGS sequence"/>
</dbReference>
<sequence>MVRAEQVTQAPPFSPVVIGATADTHPPAGYLDFCSRTLAILMTWNLAPKANGRTMFVYHKCTYVCLYACPVHTYILIGQCIHCSRFS</sequence>
<dbReference type="EMBL" id="GL636486">
    <property type="protein sequence ID" value="EFW23384.1"/>
    <property type="molecule type" value="Genomic_DNA"/>
</dbReference>
<name>E9CS63_COCPS</name>
<proteinExistence type="predicted"/>
<keyword evidence="2" id="KW-1185">Reference proteome</keyword>
<dbReference type="AlphaFoldDB" id="E9CS63"/>